<sequence length="285" mass="28304">MRDAAEGTGKPPLRFFALTVLSMLALSVPGLSLPGLAGPVAHAESAQAESVEATGEAGQTLILSRADGLDPAGEQVTVVGRGFDENKGIYVALCVLPEPGGQPGPCLGGVDMEGESGASSWISSTPPPYGEGLATPYADDGSFTVELSVQAQDQFTDCLDTPCGVVTRADHLRTGDRSQDVLIPVSFAESSGGDPADASADAAAAGEGDDPVTDAAQPAAEPEGPSTGLVVGGVAAAVVVLLAVVLVMIRRRAATNPTATNPAAANKTATGTTPTDGGPAGDASR</sequence>
<dbReference type="AlphaFoldDB" id="A0AAC9LJG4"/>
<keyword evidence="2" id="KW-1133">Transmembrane helix</keyword>
<dbReference type="Gene3D" id="2.60.40.230">
    <property type="entry name" value="Neocarzinostatin-like"/>
    <property type="match status" value="1"/>
</dbReference>
<protein>
    <submittedName>
        <fullName evidence="3">Uncharacterized protein</fullName>
    </submittedName>
</protein>
<feature type="transmembrane region" description="Helical" evidence="2">
    <location>
        <begin position="228"/>
        <end position="249"/>
    </location>
</feature>
<reference evidence="4" key="1">
    <citation type="submission" date="2016-06" db="EMBL/GenBank/DDBJ databases">
        <title>Complete genome sequence of Actinoalloteichus fjordicus DSM 46855 (=ADI127-17), type strain of the new species Actinoalloteichus fjordicus.</title>
        <authorList>
            <person name="Ruckert C."/>
            <person name="Nouioui I."/>
            <person name="Willmese J."/>
            <person name="van Wezel G."/>
            <person name="Klenk H.-P."/>
            <person name="Kalinowski J."/>
            <person name="Zotchev S.B."/>
        </authorList>
    </citation>
    <scope>NUCLEOTIDE SEQUENCE [LARGE SCALE GENOMIC DNA]</scope>
    <source>
        <strain evidence="4">ADI127-7</strain>
    </source>
</reference>
<evidence type="ECO:0000313" key="4">
    <source>
        <dbReference type="Proteomes" id="UP000185511"/>
    </source>
</evidence>
<proteinExistence type="predicted"/>
<dbReference type="KEGG" id="acad:UA74_29740"/>
<dbReference type="RefSeq" id="WP_075743151.1">
    <property type="nucleotide sequence ID" value="NZ_CP016076.1"/>
</dbReference>
<keyword evidence="4" id="KW-1185">Reference proteome</keyword>
<dbReference type="EMBL" id="CP016076">
    <property type="protein sequence ID" value="APU17940.1"/>
    <property type="molecule type" value="Genomic_DNA"/>
</dbReference>
<gene>
    <name evidence="3" type="ORF">UA74_29740</name>
</gene>
<feature type="compositionally biased region" description="Low complexity" evidence="1">
    <location>
        <begin position="188"/>
        <end position="206"/>
    </location>
</feature>
<keyword evidence="2" id="KW-0472">Membrane</keyword>
<evidence type="ECO:0000256" key="1">
    <source>
        <dbReference type="SAM" id="MobiDB-lite"/>
    </source>
</evidence>
<evidence type="ECO:0000256" key="2">
    <source>
        <dbReference type="SAM" id="Phobius"/>
    </source>
</evidence>
<dbReference type="InterPro" id="IPR027273">
    <property type="entry name" value="Neocarzinostatin-like"/>
</dbReference>
<dbReference type="Proteomes" id="UP000185511">
    <property type="component" value="Chromosome"/>
</dbReference>
<keyword evidence="2" id="KW-0812">Transmembrane</keyword>
<accession>A0AAC9LJG4</accession>
<evidence type="ECO:0000313" key="3">
    <source>
        <dbReference type="EMBL" id="APU17940.1"/>
    </source>
</evidence>
<dbReference type="SUPFAM" id="SSF49319">
    <property type="entry name" value="Actinoxanthin-like"/>
    <property type="match status" value="1"/>
</dbReference>
<organism evidence="3 4">
    <name type="scientific">Actinoalloteichus fjordicus</name>
    <dbReference type="NCBI Taxonomy" id="1612552"/>
    <lineage>
        <taxon>Bacteria</taxon>
        <taxon>Bacillati</taxon>
        <taxon>Actinomycetota</taxon>
        <taxon>Actinomycetes</taxon>
        <taxon>Pseudonocardiales</taxon>
        <taxon>Pseudonocardiaceae</taxon>
        <taxon>Actinoalloteichus</taxon>
    </lineage>
</organism>
<name>A0AAC9LJG4_9PSEU</name>
<feature type="region of interest" description="Disordered" evidence="1">
    <location>
        <begin position="257"/>
        <end position="285"/>
    </location>
</feature>
<feature type="region of interest" description="Disordered" evidence="1">
    <location>
        <begin position="187"/>
        <end position="225"/>
    </location>
</feature>